<gene>
    <name evidence="2" type="ORF">CDL10_03750</name>
</gene>
<dbReference type="OrthoDB" id="9938776at2"/>
<accession>A0A2M9R4E7</accession>
<dbReference type="EMBL" id="NIPO01000001">
    <property type="protein sequence ID" value="PJR03734.1"/>
    <property type="molecule type" value="Genomic_DNA"/>
</dbReference>
<evidence type="ECO:0000313" key="3">
    <source>
        <dbReference type="Proteomes" id="UP000231960"/>
    </source>
</evidence>
<reference evidence="2 3" key="1">
    <citation type="submission" date="2017-06" db="EMBL/GenBank/DDBJ databases">
        <title>Description of Avrilella dinanensis gen. nov. sp. nov.</title>
        <authorList>
            <person name="Leyer C."/>
            <person name="Sassi M."/>
            <person name="Minet J."/>
            <person name="Kayal S."/>
            <person name="Cattoir V."/>
        </authorList>
    </citation>
    <scope>NUCLEOTIDE SEQUENCE [LARGE SCALE GENOMIC DNA]</scope>
    <source>
        <strain evidence="2 3">UR159</strain>
    </source>
</reference>
<dbReference type="AlphaFoldDB" id="A0A2M9R4E7"/>
<dbReference type="Proteomes" id="UP000231960">
    <property type="component" value="Unassembled WGS sequence"/>
</dbReference>
<keyword evidence="3" id="KW-1185">Reference proteome</keyword>
<evidence type="ECO:0000256" key="1">
    <source>
        <dbReference type="SAM" id="MobiDB-lite"/>
    </source>
</evidence>
<protein>
    <submittedName>
        <fullName evidence="2">Uncharacterized protein</fullName>
    </submittedName>
</protein>
<feature type="compositionally biased region" description="Basic and acidic residues" evidence="1">
    <location>
        <begin position="7"/>
        <end position="22"/>
    </location>
</feature>
<evidence type="ECO:0000313" key="2">
    <source>
        <dbReference type="EMBL" id="PJR03734.1"/>
    </source>
</evidence>
<dbReference type="RefSeq" id="WP_100677302.1">
    <property type="nucleotide sequence ID" value="NZ_NIPO01000001.1"/>
</dbReference>
<name>A0A2M9R4E7_9FLAO</name>
<organism evidence="2 3">
    <name type="scientific">Avrilella dinanensis</name>
    <dbReference type="NCBI Taxonomy" id="2008672"/>
    <lineage>
        <taxon>Bacteria</taxon>
        <taxon>Pseudomonadati</taxon>
        <taxon>Bacteroidota</taxon>
        <taxon>Flavobacteriia</taxon>
        <taxon>Flavobacteriales</taxon>
        <taxon>Flavobacteriaceae</taxon>
        <taxon>Avrilella</taxon>
    </lineage>
</organism>
<sequence length="133" mass="15454">MINNRKKINENSIKKTTESGKRNQQEVFAKEKMFEIDYSEPLYFLRENKTQFPQTSTLISVLESLQSVSYYYNLSKNTDREKQLFSYIHEFSATNPEKALQELNPVMNLIPSGVSVSTALKFIISIKKPAEYN</sequence>
<proteinExistence type="predicted"/>
<comment type="caution">
    <text evidence="2">The sequence shown here is derived from an EMBL/GenBank/DDBJ whole genome shotgun (WGS) entry which is preliminary data.</text>
</comment>
<feature type="region of interest" description="Disordered" evidence="1">
    <location>
        <begin position="1"/>
        <end position="22"/>
    </location>
</feature>